<sequence>MMMFRNNLRWGFYYGGLITYFLRSHEIEEEELEMTVAWHPELTAKLVDRIGGRSVTDDAMDALAECYPLRDSASYLCKTSPTFLETADGDELTSDEAMDDEEENDALDEANALMMFDRGDDEY</sequence>
<comment type="caution">
    <text evidence="1">The sequence shown here is derived from an EMBL/GenBank/DDBJ whole genome shotgun (WGS) entry which is preliminary data.</text>
</comment>
<accession>A0A6N2AEZ2</accession>
<organism evidence="1">
    <name type="scientific">Solanum chilense</name>
    <name type="common">Tomato</name>
    <name type="synonym">Lycopersicon chilense</name>
    <dbReference type="NCBI Taxonomy" id="4083"/>
    <lineage>
        <taxon>Eukaryota</taxon>
        <taxon>Viridiplantae</taxon>
        <taxon>Streptophyta</taxon>
        <taxon>Embryophyta</taxon>
        <taxon>Tracheophyta</taxon>
        <taxon>Spermatophyta</taxon>
        <taxon>Magnoliopsida</taxon>
        <taxon>eudicotyledons</taxon>
        <taxon>Gunneridae</taxon>
        <taxon>Pentapetalae</taxon>
        <taxon>asterids</taxon>
        <taxon>lamiids</taxon>
        <taxon>Solanales</taxon>
        <taxon>Solanaceae</taxon>
        <taxon>Solanoideae</taxon>
        <taxon>Solaneae</taxon>
        <taxon>Solanum</taxon>
        <taxon>Solanum subgen. Lycopersicon</taxon>
    </lineage>
</organism>
<dbReference type="AlphaFoldDB" id="A0A6N2AEZ2"/>
<gene>
    <name evidence="1" type="ORF">EJD97_012785</name>
</gene>
<name>A0A6N2AEZ2_SOLCI</name>
<proteinExistence type="predicted"/>
<evidence type="ECO:0000313" key="1">
    <source>
        <dbReference type="EMBL" id="TMW81017.1"/>
    </source>
</evidence>
<reference evidence="1" key="1">
    <citation type="submission" date="2019-05" db="EMBL/GenBank/DDBJ databases">
        <title>The de novo reference genome and transcriptome assemblies of the wild tomato species Solanum chilense.</title>
        <authorList>
            <person name="Stam R."/>
            <person name="Nosenko T."/>
            <person name="Hoerger A.C."/>
            <person name="Stephan W."/>
            <person name="Seidel M.A."/>
            <person name="Kuhn J.M.M."/>
            <person name="Haberer G."/>
            <person name="Tellier A."/>
        </authorList>
    </citation>
    <scope>NUCLEOTIDE SEQUENCE</scope>
    <source>
        <tissue evidence="1">Mature leaves</tissue>
    </source>
</reference>
<protein>
    <submittedName>
        <fullName evidence="1">Uncharacterized protein</fullName>
    </submittedName>
</protein>
<dbReference type="EMBL" id="RXGB01032616">
    <property type="protein sequence ID" value="TMW81017.1"/>
    <property type="molecule type" value="Genomic_DNA"/>
</dbReference>